<organism evidence="2 3">
    <name type="scientific">Lachnellula cervina</name>
    <dbReference type="NCBI Taxonomy" id="1316786"/>
    <lineage>
        <taxon>Eukaryota</taxon>
        <taxon>Fungi</taxon>
        <taxon>Dikarya</taxon>
        <taxon>Ascomycota</taxon>
        <taxon>Pezizomycotina</taxon>
        <taxon>Leotiomycetes</taxon>
        <taxon>Helotiales</taxon>
        <taxon>Lachnaceae</taxon>
        <taxon>Lachnellula</taxon>
    </lineage>
</organism>
<feature type="region of interest" description="Disordered" evidence="1">
    <location>
        <begin position="590"/>
        <end position="649"/>
    </location>
</feature>
<dbReference type="PANTHER" id="PTHR40788">
    <property type="entry name" value="CLR5 DOMAIN-CONTAINING PROTEIN-RELATED"/>
    <property type="match status" value="1"/>
</dbReference>
<dbReference type="EMBL" id="QGMG01000800">
    <property type="protein sequence ID" value="TVY51495.1"/>
    <property type="molecule type" value="Genomic_DNA"/>
</dbReference>
<proteinExistence type="predicted"/>
<dbReference type="AlphaFoldDB" id="A0A7D8YQT6"/>
<accession>A0A7D8YQT6</accession>
<comment type="caution">
    <text evidence="2">The sequence shown here is derived from an EMBL/GenBank/DDBJ whole genome shotgun (WGS) entry which is preliminary data.</text>
</comment>
<protein>
    <submittedName>
        <fullName evidence="2">Uncharacterized protein</fullName>
    </submittedName>
</protein>
<dbReference type="OrthoDB" id="2922289at2759"/>
<evidence type="ECO:0000313" key="3">
    <source>
        <dbReference type="Proteomes" id="UP000481288"/>
    </source>
</evidence>
<dbReference type="Proteomes" id="UP000481288">
    <property type="component" value="Unassembled WGS sequence"/>
</dbReference>
<keyword evidence="3" id="KW-1185">Reference proteome</keyword>
<feature type="compositionally biased region" description="Polar residues" evidence="1">
    <location>
        <begin position="598"/>
        <end position="609"/>
    </location>
</feature>
<name>A0A7D8YQT6_9HELO</name>
<sequence>MKHITSDLAYLRHQWSSYGKTIMNRWKKKSRDKRAALLKEADPALFEKQWVAALFTSRQLQGTGQLDARKYRNAILLDYLNVDGLKSDPARLMGLVHNRTRYGPEQWALHDNQKLEWSWNGGLLDIDASNLCMIMHGPRYGELVSWDIKSAHSSEIVGFPRGKLILDAQETLYRFLRRSMELLCEGMNQENAGETASQPNQLDFKRSGRIDLWSTYINQPFSAPPAFNIEELHSKALARFQQVGDHLWLLQTDPAYLRQVIRVAAESFLVGHPIDEVHKWAVRDIYTDIWSYWSWSWIVEAIENVRVMQTRFRDNIHPGQQLPPKYEQVLQELELLLESQLRNWAMPLPELLAWRPGFKYYFKFDHSDPDQVSIEGIVDVPNLMRQDPLFYILHILPEDFECKRPPSYDMISRWAFLEDHLATTTPKDAARLDEKLYDRYSDYAALHELYSLVHLHRPMPKLLEGLESLSAEEIQKLGRPSIFRHQIEKILEEEYRLPHDHEASQLLLRFTKTFDIHPANEQAKVEHFESMRSAMSNFWAIMRRKRQTLLKQKRAPRWSPEEIEADLKIISSDTEPEYKALVESERRTLADRIEKPSRPSTVPIQTEWGSTPEEAKINPKTSKQKAKPKTRAEEPPPDISSLSLAPETPAPQLSIPVKATTLRILSMMFSSAATATATATGDKLVNWDDFVLAMQDAGFSSRQTTGSEVVFQPEEGNAWGWGGRINFHKPHPVGKIDRVLLRAMGRRMGRWYAWGEGVFVVREK</sequence>
<gene>
    <name evidence="2" type="ORF">LCER1_G008563</name>
</gene>
<evidence type="ECO:0000256" key="1">
    <source>
        <dbReference type="SAM" id="MobiDB-lite"/>
    </source>
</evidence>
<reference evidence="2 3" key="1">
    <citation type="submission" date="2018-05" db="EMBL/GenBank/DDBJ databases">
        <title>Whole genome sequencing for identification of molecular markers to develop diagnostic detection tools for the regulated plant pathogen Lachnellula willkommii.</title>
        <authorList>
            <person name="Giroux E."/>
            <person name="Bilodeau G."/>
        </authorList>
    </citation>
    <scope>NUCLEOTIDE SEQUENCE [LARGE SCALE GENOMIC DNA]</scope>
    <source>
        <strain evidence="2 3">CBS 625.97</strain>
    </source>
</reference>
<dbReference type="PANTHER" id="PTHR40788:SF1">
    <property type="entry name" value="IPA PROTEIN"/>
    <property type="match status" value="1"/>
</dbReference>
<evidence type="ECO:0000313" key="2">
    <source>
        <dbReference type="EMBL" id="TVY51495.1"/>
    </source>
</evidence>